<gene>
    <name evidence="2" type="ORF">WJX74_002817</name>
</gene>
<reference evidence="2 3" key="1">
    <citation type="journal article" date="2024" name="Nat. Commun.">
        <title>Phylogenomics reveals the evolutionary origins of lichenization in chlorophyte algae.</title>
        <authorList>
            <person name="Puginier C."/>
            <person name="Libourel C."/>
            <person name="Otte J."/>
            <person name="Skaloud P."/>
            <person name="Haon M."/>
            <person name="Grisel S."/>
            <person name="Petersen M."/>
            <person name="Berrin J.G."/>
            <person name="Delaux P.M."/>
            <person name="Dal Grande F."/>
            <person name="Keller J."/>
        </authorList>
    </citation>
    <scope>NUCLEOTIDE SEQUENCE [LARGE SCALE GENOMIC DNA]</scope>
    <source>
        <strain evidence="2 3">SAG 2145</strain>
    </source>
</reference>
<dbReference type="AlphaFoldDB" id="A0AAW1RYL8"/>
<feature type="region of interest" description="Disordered" evidence="1">
    <location>
        <begin position="1"/>
        <end position="20"/>
    </location>
</feature>
<dbReference type="Proteomes" id="UP001438707">
    <property type="component" value="Unassembled WGS sequence"/>
</dbReference>
<sequence length="599" mass="66135">MLDLKLSTETRDEIAQQNQQARTGRLFAAMTSTTSNQSSMRDLSLRLSTGHLFGTSKELQQPERTKLLHEVIGYTLLGKDTEMRDALKTVTLDGKPVSWADLAADAFISLHFQGSASSRDKPFTKELVFPGKDSAGGSLFPSSPIIFRRQGSQSPVGHETMGQLSGAHHQKRAAASNPGPARAAQAAGDSDLALKTSPNTNSSSKRQKHEDQPQVLAGSNPGPAAAADGMALLMPTSTQPRLWPKLYKDSATAVLVRNPDGAQVAMLPATTLPGCTRVTVELTPLSLMSILYQGRQAGMSCLPAGLLECIEIPSRSALSKEQFDIDMVLCTLGIHRACFGLEKIRLIDIWLGRMPVAPALEDVTIAIPDGGFKQNKKAGQYDQANFQELISQLLSNRDQWPIQAWSMLGPGDFGPDAWVAVRTTSGKPLIILTESKLHLGCFNGSRRDQSHLESSTLKMILAEMRKDVGRCFKLPDCADSHLPGFASTPFPDGGTPADLEIAIEQDDVTTDQLWLIRMSLAQQRSKPLKDPDWIWIFMADKRMTDLEWLKLRILWLANHPLAIRMIAIPAEHHNRFYSRAKRLQRQYSALHQHLWYYGW</sequence>
<evidence type="ECO:0008006" key="4">
    <source>
        <dbReference type="Google" id="ProtNLM"/>
    </source>
</evidence>
<protein>
    <recommendedName>
        <fullName evidence="4">NERD domain-containing protein</fullName>
    </recommendedName>
</protein>
<comment type="caution">
    <text evidence="2">The sequence shown here is derived from an EMBL/GenBank/DDBJ whole genome shotgun (WGS) entry which is preliminary data.</text>
</comment>
<dbReference type="EMBL" id="JALJOS010000005">
    <property type="protein sequence ID" value="KAK9838760.1"/>
    <property type="molecule type" value="Genomic_DNA"/>
</dbReference>
<feature type="region of interest" description="Disordered" evidence="1">
    <location>
        <begin position="140"/>
        <end position="227"/>
    </location>
</feature>
<organism evidence="2 3">
    <name type="scientific">Apatococcus lobatus</name>
    <dbReference type="NCBI Taxonomy" id="904363"/>
    <lineage>
        <taxon>Eukaryota</taxon>
        <taxon>Viridiplantae</taxon>
        <taxon>Chlorophyta</taxon>
        <taxon>core chlorophytes</taxon>
        <taxon>Trebouxiophyceae</taxon>
        <taxon>Chlorellales</taxon>
        <taxon>Chlorellaceae</taxon>
        <taxon>Apatococcus</taxon>
    </lineage>
</organism>
<keyword evidence="3" id="KW-1185">Reference proteome</keyword>
<feature type="compositionally biased region" description="Low complexity" evidence="1">
    <location>
        <begin position="173"/>
        <end position="194"/>
    </location>
</feature>
<feature type="compositionally biased region" description="Basic and acidic residues" evidence="1">
    <location>
        <begin position="1"/>
        <end position="14"/>
    </location>
</feature>
<evidence type="ECO:0000256" key="1">
    <source>
        <dbReference type="SAM" id="MobiDB-lite"/>
    </source>
</evidence>
<proteinExistence type="predicted"/>
<evidence type="ECO:0000313" key="3">
    <source>
        <dbReference type="Proteomes" id="UP001438707"/>
    </source>
</evidence>
<name>A0AAW1RYL8_9CHLO</name>
<evidence type="ECO:0000313" key="2">
    <source>
        <dbReference type="EMBL" id="KAK9838760.1"/>
    </source>
</evidence>
<accession>A0AAW1RYL8</accession>